<accession>A0ABV6PAG4</accession>
<evidence type="ECO:0000313" key="3">
    <source>
        <dbReference type="EMBL" id="MFC0581387.1"/>
    </source>
</evidence>
<evidence type="ECO:0000313" key="4">
    <source>
        <dbReference type="Proteomes" id="UP001589862"/>
    </source>
</evidence>
<dbReference type="RefSeq" id="WP_377458071.1">
    <property type="nucleotide sequence ID" value="NZ_JBHLUB010000003.1"/>
</dbReference>
<keyword evidence="1" id="KW-1133">Transmembrane helix</keyword>
<sequence length="305" mass="33279">MANDAHAHGRAGSLRRHPTAKLDQYLEDKLTAEQSQRIGAHLHNCPSCLEEAQRRSQVIRLARQQQPSSILATSDVRGVQGWKVVLGILTLGAVGCVLLLTAWILGGDQPTEEPAVAGEDSPAAALLGEFQNQLVPEQNLVYEDILAIRNVGFACPLLTGLGYSYTNAQILHDDPDVVSVRMELTRGDQHATIVESRELSEHPATGELGLSAIKPAQNKSGVQRNTLQVVDEPVAKDTPEDSFKVRVTMNEATYLIEGSGTPQQKEQIVNYVALSEQARLTSGDTYPQQGVRDRFERGFSRLIGQ</sequence>
<dbReference type="Pfam" id="PF13490">
    <property type="entry name" value="zf-HC2"/>
    <property type="match status" value="1"/>
</dbReference>
<keyword evidence="1" id="KW-0812">Transmembrane</keyword>
<keyword evidence="4" id="KW-1185">Reference proteome</keyword>
<feature type="domain" description="Putative zinc-finger" evidence="2">
    <location>
        <begin position="20"/>
        <end position="48"/>
    </location>
</feature>
<protein>
    <submittedName>
        <fullName evidence="3">Zf-HC2 domain-containing protein</fullName>
    </submittedName>
</protein>
<gene>
    <name evidence="3" type="ORF">ACFFFR_03140</name>
</gene>
<evidence type="ECO:0000256" key="1">
    <source>
        <dbReference type="SAM" id="Phobius"/>
    </source>
</evidence>
<feature type="transmembrane region" description="Helical" evidence="1">
    <location>
        <begin position="84"/>
        <end position="105"/>
    </location>
</feature>
<proteinExistence type="predicted"/>
<evidence type="ECO:0000259" key="2">
    <source>
        <dbReference type="Pfam" id="PF13490"/>
    </source>
</evidence>
<dbReference type="EMBL" id="JBHLUB010000003">
    <property type="protein sequence ID" value="MFC0581387.1"/>
    <property type="molecule type" value="Genomic_DNA"/>
</dbReference>
<name>A0ABV6PAG4_9MICC</name>
<comment type="caution">
    <text evidence="3">The sequence shown here is derived from an EMBL/GenBank/DDBJ whole genome shotgun (WGS) entry which is preliminary data.</text>
</comment>
<dbReference type="InterPro" id="IPR027383">
    <property type="entry name" value="Znf_put"/>
</dbReference>
<dbReference type="Proteomes" id="UP001589862">
    <property type="component" value="Unassembled WGS sequence"/>
</dbReference>
<reference evidence="3 4" key="1">
    <citation type="submission" date="2024-09" db="EMBL/GenBank/DDBJ databases">
        <authorList>
            <person name="Sun Q."/>
            <person name="Mori K."/>
        </authorList>
    </citation>
    <scope>NUCLEOTIDE SEQUENCE [LARGE SCALE GENOMIC DNA]</scope>
    <source>
        <strain evidence="3 4">NCAIM B.02604</strain>
    </source>
</reference>
<keyword evidence="1" id="KW-0472">Membrane</keyword>
<organism evidence="3 4">
    <name type="scientific">Micrococcoides hystricis</name>
    <dbReference type="NCBI Taxonomy" id="1572761"/>
    <lineage>
        <taxon>Bacteria</taxon>
        <taxon>Bacillati</taxon>
        <taxon>Actinomycetota</taxon>
        <taxon>Actinomycetes</taxon>
        <taxon>Micrococcales</taxon>
        <taxon>Micrococcaceae</taxon>
        <taxon>Micrococcoides</taxon>
    </lineage>
</organism>